<keyword evidence="1" id="KW-1133">Transmembrane helix</keyword>
<feature type="transmembrane region" description="Helical" evidence="1">
    <location>
        <begin position="131"/>
        <end position="150"/>
    </location>
</feature>
<dbReference type="OrthoDB" id="194198at2759"/>
<evidence type="ECO:0000313" key="3">
    <source>
        <dbReference type="Proteomes" id="UP001165065"/>
    </source>
</evidence>
<proteinExistence type="predicted"/>
<keyword evidence="1" id="KW-0812">Transmembrane</keyword>
<accession>A0A9W7GBB6</accession>
<gene>
    <name evidence="2" type="ORF">TrCOL_g1752</name>
</gene>
<comment type="caution">
    <text evidence="2">The sequence shown here is derived from an EMBL/GenBank/DDBJ whole genome shotgun (WGS) entry which is preliminary data.</text>
</comment>
<feature type="transmembrane region" description="Helical" evidence="1">
    <location>
        <begin position="29"/>
        <end position="47"/>
    </location>
</feature>
<protein>
    <submittedName>
        <fullName evidence="2">Uncharacterized protein</fullName>
    </submittedName>
</protein>
<feature type="transmembrane region" description="Helical" evidence="1">
    <location>
        <begin position="101"/>
        <end position="119"/>
    </location>
</feature>
<feature type="transmembrane region" description="Helical" evidence="1">
    <location>
        <begin position="233"/>
        <end position="259"/>
    </location>
</feature>
<sequence>MSSFDAADVPGATRSPDDPTISVLSNGRLVHWYMIMSSSLISWVSIVDTGIGNSQPTSYIDYSISAGAVSMCISLLFICLHRIPSLKAWAFGSHPATMLEFSALAFLALWWIVAVGLMTRDGGIADSALNIYYSVWLALIATLWGMNNWFYTRGTLSARDFTNLSPTLGGWYCMAFVSLVMMGSSANIYDHRNIASVGTGSDKTAWVFAISVGAISLFCSLIMVASHYRVFPFLLPCSLGEIIMSLVLLGLWTSAVIVLTRANGVANQAGNVYYSTWASFFNAVYLLAKWKRVDRELEVRKSASENNVEMNDDMDDI</sequence>
<keyword evidence="1" id="KW-0472">Membrane</keyword>
<name>A0A9W7GBB6_9STRA</name>
<dbReference type="AlphaFoldDB" id="A0A9W7GBB6"/>
<feature type="transmembrane region" description="Helical" evidence="1">
    <location>
        <begin position="205"/>
        <end position="226"/>
    </location>
</feature>
<feature type="transmembrane region" description="Helical" evidence="1">
    <location>
        <begin position="59"/>
        <end position="80"/>
    </location>
</feature>
<reference evidence="3" key="1">
    <citation type="journal article" date="2023" name="Commun. Biol.">
        <title>Genome analysis of Parmales, the sister group of diatoms, reveals the evolutionary specialization of diatoms from phago-mixotrophs to photoautotrophs.</title>
        <authorList>
            <person name="Ban H."/>
            <person name="Sato S."/>
            <person name="Yoshikawa S."/>
            <person name="Yamada K."/>
            <person name="Nakamura Y."/>
            <person name="Ichinomiya M."/>
            <person name="Sato N."/>
            <person name="Blanc-Mathieu R."/>
            <person name="Endo H."/>
            <person name="Kuwata A."/>
            <person name="Ogata H."/>
        </authorList>
    </citation>
    <scope>NUCLEOTIDE SEQUENCE [LARGE SCALE GENOMIC DNA]</scope>
</reference>
<dbReference type="Proteomes" id="UP001165065">
    <property type="component" value="Unassembled WGS sequence"/>
</dbReference>
<keyword evidence="3" id="KW-1185">Reference proteome</keyword>
<feature type="transmembrane region" description="Helical" evidence="1">
    <location>
        <begin position="171"/>
        <end position="189"/>
    </location>
</feature>
<dbReference type="EMBL" id="BRYA01000165">
    <property type="protein sequence ID" value="GMI42063.1"/>
    <property type="molecule type" value="Genomic_DNA"/>
</dbReference>
<organism evidence="2 3">
    <name type="scientific">Triparma columacea</name>
    <dbReference type="NCBI Taxonomy" id="722753"/>
    <lineage>
        <taxon>Eukaryota</taxon>
        <taxon>Sar</taxon>
        <taxon>Stramenopiles</taxon>
        <taxon>Ochrophyta</taxon>
        <taxon>Bolidophyceae</taxon>
        <taxon>Parmales</taxon>
        <taxon>Triparmaceae</taxon>
        <taxon>Triparma</taxon>
    </lineage>
</organism>
<evidence type="ECO:0000256" key="1">
    <source>
        <dbReference type="SAM" id="Phobius"/>
    </source>
</evidence>
<evidence type="ECO:0000313" key="2">
    <source>
        <dbReference type="EMBL" id="GMI42063.1"/>
    </source>
</evidence>